<evidence type="ECO:0000313" key="5">
    <source>
        <dbReference type="Proteomes" id="UP000029120"/>
    </source>
</evidence>
<gene>
    <name evidence="4" type="ordered locus">AALP_Aa8g130300</name>
</gene>
<feature type="region of interest" description="Disordered" evidence="1">
    <location>
        <begin position="1"/>
        <end position="29"/>
    </location>
</feature>
<evidence type="ECO:0000313" key="4">
    <source>
        <dbReference type="EMBL" id="KFK25557.1"/>
    </source>
</evidence>
<dbReference type="SUPFAM" id="SSF53300">
    <property type="entry name" value="vWA-like"/>
    <property type="match status" value="1"/>
</dbReference>
<evidence type="ECO:0000256" key="1">
    <source>
        <dbReference type="SAM" id="MobiDB-lite"/>
    </source>
</evidence>
<dbReference type="EMBL" id="CM002876">
    <property type="protein sequence ID" value="KFK25557.1"/>
    <property type="molecule type" value="Genomic_DNA"/>
</dbReference>
<dbReference type="PANTHER" id="PTHR31373:SF17">
    <property type="entry name" value="OS06G0652100 PROTEIN"/>
    <property type="match status" value="1"/>
</dbReference>
<dbReference type="InterPro" id="IPR056690">
    <property type="entry name" value="DUF7788"/>
</dbReference>
<protein>
    <recommendedName>
        <fullName evidence="6">DUF2828 domain-containing protein</fullName>
    </recommendedName>
</protein>
<dbReference type="PIRSF" id="PIRSF015417">
    <property type="entry name" value="T31B5_30_vWA"/>
    <property type="match status" value="1"/>
</dbReference>
<keyword evidence="5" id="KW-1185">Reference proteome</keyword>
<evidence type="ECO:0000259" key="2">
    <source>
        <dbReference type="Pfam" id="PF11443"/>
    </source>
</evidence>
<dbReference type="Pfam" id="PF25043">
    <property type="entry name" value="DUF7788"/>
    <property type="match status" value="1"/>
</dbReference>
<organism evidence="4 5">
    <name type="scientific">Arabis alpina</name>
    <name type="common">Alpine rock-cress</name>
    <dbReference type="NCBI Taxonomy" id="50452"/>
    <lineage>
        <taxon>Eukaryota</taxon>
        <taxon>Viridiplantae</taxon>
        <taxon>Streptophyta</taxon>
        <taxon>Embryophyta</taxon>
        <taxon>Tracheophyta</taxon>
        <taxon>Spermatophyta</taxon>
        <taxon>Magnoliopsida</taxon>
        <taxon>eudicotyledons</taxon>
        <taxon>Gunneridae</taxon>
        <taxon>Pentapetalae</taxon>
        <taxon>rosids</taxon>
        <taxon>malvids</taxon>
        <taxon>Brassicales</taxon>
        <taxon>Brassicaceae</taxon>
        <taxon>Arabideae</taxon>
        <taxon>Arabis</taxon>
    </lineage>
</organism>
<dbReference type="InterPro" id="IPR058580">
    <property type="entry name" value="DUF2828"/>
</dbReference>
<sequence length="707" mass="79866">MASPLIGPPEIRDSVPANPITSSGPSDPIMHKSVEVIDHSSPLRGQTENGADTYLSTGNPCLDFFFHVVPGSSKESIEERLVAAWNHDALTTLKLICNLRGVRGTGKSDKEGFYAAALWLHDCHPKTLAGNLEPLSKFGYFKDFPELLYRILQGYEIRKTQKSEWNQRQLEIRKSSQPSRRGRRFRQPSQSSRRSRSFFTRGLESRKDKKIVLGTQALTRYAHDPNYRFLHERVSDLFADQLRRDMEFLNSGETNQISLASKWCPSLDSSFDRATLICESIAKKVFPRKSYPEYEGVEEAHYAYRVRDRLRKQVLVPLRKTLQLPEVYMGARDWESLPYNRVASVAMKTYKKIFYKHDEVRFRQYLEDARSGKTTIAAGALLPHEIIEDLNDGYNGGQVAELQWKRMVDDMREKGSLTNCIAISDLSGSMHDTPMEVAIALGLLISELSEEPWRGKLITFSENPALHLVEGDDLRSKTEFVSYMDWGYKTDFQKVFDLILKVAVDSKLKPEEMIKRVFVFSDMEFDEASGRNGTGPGWETDYEAIVRKYKEKGYGEAVPEIVFWNLRPSASTPVLANQKGVALVSGYSKNLIKMFLDNDGEICPEDIDIEGEENEGEDNEGRIDPMKMMEAAISGEEYEKLVVIADGISNETTSIHIGETSAMDNDGGIDPLKMTEAAISGEEYEKLVVIADGISNEAASDKEQMPT</sequence>
<dbReference type="Proteomes" id="UP000029120">
    <property type="component" value="Chromosome 8"/>
</dbReference>
<dbReference type="OrthoDB" id="1149618at2759"/>
<dbReference type="CDD" id="cd00198">
    <property type="entry name" value="vWFA"/>
    <property type="match status" value="1"/>
</dbReference>
<dbReference type="PANTHER" id="PTHR31373">
    <property type="entry name" value="OS06G0652100 PROTEIN"/>
    <property type="match status" value="1"/>
</dbReference>
<feature type="domain" description="DUF2828" evidence="2">
    <location>
        <begin position="47"/>
        <end position="417"/>
    </location>
</feature>
<feature type="region of interest" description="Disordered" evidence="1">
    <location>
        <begin position="167"/>
        <end position="198"/>
    </location>
</feature>
<accession>A0A087G6Q5</accession>
<dbReference type="AlphaFoldDB" id="A0A087G6Q5"/>
<dbReference type="Gene3D" id="3.40.50.410">
    <property type="entry name" value="von Willebrand factor, type A domain"/>
    <property type="match status" value="1"/>
</dbReference>
<feature type="domain" description="DUF7788" evidence="3">
    <location>
        <begin position="419"/>
        <end position="633"/>
    </location>
</feature>
<dbReference type="OMA" id="WWSELPY"/>
<dbReference type="Pfam" id="PF11443">
    <property type="entry name" value="DUF2828"/>
    <property type="match status" value="1"/>
</dbReference>
<reference evidence="5" key="1">
    <citation type="journal article" date="2015" name="Nat. Plants">
        <title>Genome expansion of Arabis alpina linked with retrotransposition and reduced symmetric DNA methylation.</title>
        <authorList>
            <person name="Willing E.M."/>
            <person name="Rawat V."/>
            <person name="Mandakova T."/>
            <person name="Maumus F."/>
            <person name="James G.V."/>
            <person name="Nordstroem K.J."/>
            <person name="Becker C."/>
            <person name="Warthmann N."/>
            <person name="Chica C."/>
            <person name="Szarzynska B."/>
            <person name="Zytnicki M."/>
            <person name="Albani M.C."/>
            <person name="Kiefer C."/>
            <person name="Bergonzi S."/>
            <person name="Castaings L."/>
            <person name="Mateos J.L."/>
            <person name="Berns M.C."/>
            <person name="Bujdoso N."/>
            <person name="Piofczyk T."/>
            <person name="de Lorenzo L."/>
            <person name="Barrero-Sicilia C."/>
            <person name="Mateos I."/>
            <person name="Piednoel M."/>
            <person name="Hagmann J."/>
            <person name="Chen-Min-Tao R."/>
            <person name="Iglesias-Fernandez R."/>
            <person name="Schuster S.C."/>
            <person name="Alonso-Blanco C."/>
            <person name="Roudier F."/>
            <person name="Carbonero P."/>
            <person name="Paz-Ares J."/>
            <person name="Davis S.J."/>
            <person name="Pecinka A."/>
            <person name="Quesneville H."/>
            <person name="Colot V."/>
            <person name="Lysak M.A."/>
            <person name="Weigel D."/>
            <person name="Coupland G."/>
            <person name="Schneeberger K."/>
        </authorList>
    </citation>
    <scope>NUCLEOTIDE SEQUENCE [LARGE SCALE GENOMIC DNA]</scope>
    <source>
        <strain evidence="5">cv. Pajares</strain>
    </source>
</reference>
<dbReference type="InterPro" id="IPR011205">
    <property type="entry name" value="UCP015417_vWA"/>
</dbReference>
<dbReference type="eggNOG" id="ENOG502QT1I">
    <property type="taxonomic scope" value="Eukaryota"/>
</dbReference>
<dbReference type="InterPro" id="IPR036465">
    <property type="entry name" value="vWFA_dom_sf"/>
</dbReference>
<evidence type="ECO:0008006" key="6">
    <source>
        <dbReference type="Google" id="ProtNLM"/>
    </source>
</evidence>
<evidence type="ECO:0000259" key="3">
    <source>
        <dbReference type="Pfam" id="PF25043"/>
    </source>
</evidence>
<proteinExistence type="predicted"/>
<name>A0A087G6Q5_ARAAL</name>
<dbReference type="Gramene" id="KFK25557">
    <property type="protein sequence ID" value="KFK25557"/>
    <property type="gene ID" value="AALP_AA8G130300"/>
</dbReference>